<keyword evidence="5" id="KW-1185">Reference proteome</keyword>
<gene>
    <name evidence="4" type="ORF">GCM10011349_09010</name>
</gene>
<comment type="subunit">
    <text evidence="2">Homodimer.</text>
</comment>
<dbReference type="RefSeq" id="WP_188818487.1">
    <property type="nucleotide sequence ID" value="NZ_BMLK01000003.1"/>
</dbReference>
<evidence type="ECO:0000313" key="4">
    <source>
        <dbReference type="EMBL" id="GGN44166.1"/>
    </source>
</evidence>
<dbReference type="InterPro" id="IPR004385">
    <property type="entry name" value="NDP_pyrophosphatase"/>
</dbReference>
<evidence type="ECO:0000256" key="3">
    <source>
        <dbReference type="ARBA" id="ARBA00022801"/>
    </source>
</evidence>
<dbReference type="NCBIfam" id="TIGR00052">
    <property type="entry name" value="nudix-type nucleoside diphosphatase, YffH/AdpP family"/>
    <property type="match status" value="1"/>
</dbReference>
<keyword evidence="3" id="KW-0378">Hydrolase</keyword>
<comment type="caution">
    <text evidence="4">The sequence shown here is derived from an EMBL/GenBank/DDBJ whole genome shotgun (WGS) entry which is preliminary data.</text>
</comment>
<evidence type="ECO:0000313" key="5">
    <source>
        <dbReference type="Proteomes" id="UP000605099"/>
    </source>
</evidence>
<dbReference type="SUPFAM" id="SSF55811">
    <property type="entry name" value="Nudix"/>
    <property type="match status" value="1"/>
</dbReference>
<dbReference type="CDD" id="cd24157">
    <property type="entry name" value="NUDIX_GDPMK"/>
    <property type="match status" value="1"/>
</dbReference>
<accession>A0ABQ2JFP9</accession>
<dbReference type="PANTHER" id="PTHR11839">
    <property type="entry name" value="UDP/ADP-SUGAR PYROPHOSPHATASE"/>
    <property type="match status" value="1"/>
</dbReference>
<reference evidence="5" key="1">
    <citation type="journal article" date="2019" name="Int. J. Syst. Evol. Microbiol.">
        <title>The Global Catalogue of Microorganisms (GCM) 10K type strain sequencing project: providing services to taxonomists for standard genome sequencing and annotation.</title>
        <authorList>
            <consortium name="The Broad Institute Genomics Platform"/>
            <consortium name="The Broad Institute Genome Sequencing Center for Infectious Disease"/>
            <person name="Wu L."/>
            <person name="Ma J."/>
        </authorList>
    </citation>
    <scope>NUCLEOTIDE SEQUENCE [LARGE SCALE GENOMIC DNA]</scope>
    <source>
        <strain evidence="5">CGMCC 1.6784</strain>
    </source>
</reference>
<evidence type="ECO:0000256" key="1">
    <source>
        <dbReference type="ARBA" id="ARBA00001946"/>
    </source>
</evidence>
<proteinExistence type="predicted"/>
<dbReference type="PANTHER" id="PTHR11839:SF18">
    <property type="entry name" value="NUDIX HYDROLASE DOMAIN-CONTAINING PROTEIN"/>
    <property type="match status" value="1"/>
</dbReference>
<evidence type="ECO:0000256" key="2">
    <source>
        <dbReference type="ARBA" id="ARBA00011738"/>
    </source>
</evidence>
<organism evidence="4 5">
    <name type="scientific">Novosphingobium indicum</name>
    <dbReference type="NCBI Taxonomy" id="462949"/>
    <lineage>
        <taxon>Bacteria</taxon>
        <taxon>Pseudomonadati</taxon>
        <taxon>Pseudomonadota</taxon>
        <taxon>Alphaproteobacteria</taxon>
        <taxon>Sphingomonadales</taxon>
        <taxon>Sphingomonadaceae</taxon>
        <taxon>Novosphingobium</taxon>
    </lineage>
</organism>
<dbReference type="EMBL" id="BMLK01000003">
    <property type="protein sequence ID" value="GGN44166.1"/>
    <property type="molecule type" value="Genomic_DNA"/>
</dbReference>
<dbReference type="InterPro" id="IPR015797">
    <property type="entry name" value="NUDIX_hydrolase-like_dom_sf"/>
</dbReference>
<name>A0ABQ2JFP9_9SPHN</name>
<protein>
    <submittedName>
        <fullName evidence="4">ADP-ribose pyrophosphatase</fullName>
    </submittedName>
</protein>
<sequence>MNTARIADRTLVYDGWYKFFRLDLDMPDGSRAERHLLDNGSAVAVLPYDPQRRMCMLIDQPRAAVLHADEAPILEAIAGNLDGADPEERIIEEAMEEGGLRLAELEFVSCVWSLPPVSTERVTLYLAQYASEDRVADGGGAHDENECITVHEVGLDRLRDLVLAGDLTDSKTLILAQALMLRRPDLWD</sequence>
<comment type="cofactor">
    <cofactor evidence="1">
        <name>Mg(2+)</name>
        <dbReference type="ChEBI" id="CHEBI:18420"/>
    </cofactor>
</comment>
<dbReference type="Gene3D" id="3.90.79.10">
    <property type="entry name" value="Nucleoside Triphosphate Pyrophosphohydrolase"/>
    <property type="match status" value="1"/>
</dbReference>
<dbReference type="Proteomes" id="UP000605099">
    <property type="component" value="Unassembled WGS sequence"/>
</dbReference>